<dbReference type="SUPFAM" id="SSF48403">
    <property type="entry name" value="Ankyrin repeat"/>
    <property type="match status" value="1"/>
</dbReference>
<name>A0A0E0HXT3_ORYNI</name>
<dbReference type="eggNOG" id="KOG0504">
    <property type="taxonomic scope" value="Eukaryota"/>
</dbReference>
<dbReference type="SMART" id="SM00248">
    <property type="entry name" value="ANK"/>
    <property type="match status" value="2"/>
</dbReference>
<sequence>MDPRLHKAAGQGSTVSLAVLLGEELGSKILNSKTPQGNTALHIAAGLGHAAFVEAAVGEHGDLLIAKNNEGDTPLHLAARAGRMAVVDMLIAFISMSGPCWPEGTGLHRPLPHRHLRVSDIGINFASTTSSRPAHRRTDHSFKHPATTTPCRRSSSTTLYAIKFRVAAACVLATPARAFVPSCPQVWQIQRDISSFTVRLHRLFGVIFLNNSRDCVPVIVSSTSSHTIGPRRPPVRPRPLYNAPCASRLGYLDIIDSPTSAALTTALAMSTMAQRVIIRVKHSCRFLLQSKYPHYSRLDCGGC</sequence>
<evidence type="ECO:0000313" key="3">
    <source>
        <dbReference type="EnsemblPlants" id="ONIVA07G04970.1"/>
    </source>
</evidence>
<dbReference type="Gramene" id="ONIVA07G04970.1">
    <property type="protein sequence ID" value="ONIVA07G04970.1"/>
    <property type="gene ID" value="ONIVA07G04970"/>
</dbReference>
<evidence type="ECO:0000256" key="2">
    <source>
        <dbReference type="SAM" id="MobiDB-lite"/>
    </source>
</evidence>
<dbReference type="STRING" id="4536.A0A0E0HXT3"/>
<dbReference type="Pfam" id="PF12435">
    <property type="entry name" value="DUF3678"/>
    <property type="match status" value="1"/>
</dbReference>
<keyword evidence="1" id="KW-0040">ANK repeat</keyword>
<dbReference type="Pfam" id="PF12796">
    <property type="entry name" value="Ank_2"/>
    <property type="match status" value="1"/>
</dbReference>
<organism evidence="3">
    <name type="scientific">Oryza nivara</name>
    <name type="common">Indian wild rice</name>
    <name type="synonym">Oryza sativa f. spontanea</name>
    <dbReference type="NCBI Taxonomy" id="4536"/>
    <lineage>
        <taxon>Eukaryota</taxon>
        <taxon>Viridiplantae</taxon>
        <taxon>Streptophyta</taxon>
        <taxon>Embryophyta</taxon>
        <taxon>Tracheophyta</taxon>
        <taxon>Spermatophyta</taxon>
        <taxon>Magnoliopsida</taxon>
        <taxon>Liliopsida</taxon>
        <taxon>Poales</taxon>
        <taxon>Poaceae</taxon>
        <taxon>BOP clade</taxon>
        <taxon>Oryzoideae</taxon>
        <taxon>Oryzeae</taxon>
        <taxon>Oryzinae</taxon>
        <taxon>Oryza</taxon>
    </lineage>
</organism>
<dbReference type="InterPro" id="IPR036770">
    <property type="entry name" value="Ankyrin_rpt-contain_sf"/>
</dbReference>
<dbReference type="AlphaFoldDB" id="A0A0E0HXT3"/>
<dbReference type="PANTHER" id="PTHR24121:SF23">
    <property type="entry name" value="NO MECHANORECEPTOR POTENTIAL C, ISOFORM H"/>
    <property type="match status" value="1"/>
</dbReference>
<dbReference type="InterPro" id="IPR002110">
    <property type="entry name" value="Ankyrin_rpt"/>
</dbReference>
<accession>A0A0E0HXT3</accession>
<protein>
    <submittedName>
        <fullName evidence="3">Uncharacterized protein</fullName>
    </submittedName>
</protein>
<feature type="repeat" description="ANK" evidence="1">
    <location>
        <begin position="70"/>
        <end position="91"/>
    </location>
</feature>
<feature type="region of interest" description="Disordered" evidence="2">
    <location>
        <begin position="129"/>
        <end position="149"/>
    </location>
</feature>
<reference evidence="3" key="1">
    <citation type="submission" date="2015-04" db="UniProtKB">
        <authorList>
            <consortium name="EnsemblPlants"/>
        </authorList>
    </citation>
    <scope>IDENTIFICATION</scope>
    <source>
        <strain evidence="3">SL10</strain>
    </source>
</reference>
<dbReference type="PROSITE" id="PS50088">
    <property type="entry name" value="ANK_REPEAT"/>
    <property type="match status" value="1"/>
</dbReference>
<dbReference type="PANTHER" id="PTHR24121">
    <property type="entry name" value="NO MECHANORECEPTOR POTENTIAL C, ISOFORM D-RELATED"/>
    <property type="match status" value="1"/>
</dbReference>
<keyword evidence="4" id="KW-1185">Reference proteome</keyword>
<dbReference type="PROSITE" id="PS50297">
    <property type="entry name" value="ANK_REP_REGION"/>
    <property type="match status" value="1"/>
</dbReference>
<proteinExistence type="predicted"/>
<evidence type="ECO:0000256" key="1">
    <source>
        <dbReference type="PROSITE-ProRule" id="PRU00023"/>
    </source>
</evidence>
<evidence type="ECO:0000313" key="4">
    <source>
        <dbReference type="Proteomes" id="UP000006591"/>
    </source>
</evidence>
<dbReference type="InterPro" id="IPR022146">
    <property type="entry name" value="DUF3678"/>
</dbReference>
<dbReference type="EnsemblPlants" id="ONIVA07G04970.1">
    <property type="protein sequence ID" value="ONIVA07G04970.1"/>
    <property type="gene ID" value="ONIVA07G04970"/>
</dbReference>
<reference evidence="3" key="2">
    <citation type="submission" date="2018-04" db="EMBL/GenBank/DDBJ databases">
        <title>OnivRS2 (Oryza nivara Reference Sequence Version 2).</title>
        <authorList>
            <person name="Zhang J."/>
            <person name="Kudrna D."/>
            <person name="Lee S."/>
            <person name="Talag J."/>
            <person name="Rajasekar S."/>
            <person name="Welchert J."/>
            <person name="Hsing Y.-I."/>
            <person name="Wing R.A."/>
        </authorList>
    </citation>
    <scope>NUCLEOTIDE SEQUENCE [LARGE SCALE GENOMIC DNA]</scope>
    <source>
        <strain evidence="3">SL10</strain>
    </source>
</reference>
<dbReference type="Gene3D" id="1.25.40.20">
    <property type="entry name" value="Ankyrin repeat-containing domain"/>
    <property type="match status" value="1"/>
</dbReference>
<dbReference type="Proteomes" id="UP000006591">
    <property type="component" value="Chromosome 7"/>
</dbReference>
<dbReference type="HOGENOM" id="CLU_919467_0_0_1"/>